<dbReference type="Pfam" id="PF23635">
    <property type="entry name" value="Beta-prop_AT5G49610-like"/>
    <property type="match status" value="1"/>
</dbReference>
<evidence type="ECO:0000256" key="1">
    <source>
        <dbReference type="SAM" id="Phobius"/>
    </source>
</evidence>
<feature type="transmembrane region" description="Helical" evidence="1">
    <location>
        <begin position="40"/>
        <end position="60"/>
    </location>
</feature>
<reference evidence="3" key="1">
    <citation type="submission" date="2014-09" db="EMBL/GenBank/DDBJ databases">
        <authorList>
            <person name="Magalhaes I.L.F."/>
            <person name="Oliveira U."/>
            <person name="Santos F.R."/>
            <person name="Vidigal T.H.D.A."/>
            <person name="Brescovit A.D."/>
            <person name="Santos A.J."/>
        </authorList>
    </citation>
    <scope>NUCLEOTIDE SEQUENCE</scope>
    <source>
        <tissue evidence="3">Shoot tissue taken approximately 20 cm above the soil surface</tissue>
    </source>
</reference>
<name>A0A0A9AAS1_ARUDO</name>
<proteinExistence type="predicted"/>
<protein>
    <recommendedName>
        <fullName evidence="2">F-box protein AT5G49610-like beta-propeller domain-containing protein</fullName>
    </recommendedName>
</protein>
<keyword evidence="1" id="KW-0812">Transmembrane</keyword>
<keyword evidence="1" id="KW-0472">Membrane</keyword>
<sequence length="129" mass="14461">MQWNRELKATVHVYMLQDGIWHMHTSATTQLSILILRRSIILLVGHMIYMAASLSSILVLDLASSSFFRIELPGGLTYNNGDIALSRANDSGVYVIHLKNLQLCIWLHIGVNGSVGDWLLVNTICLRDI</sequence>
<evidence type="ECO:0000313" key="3">
    <source>
        <dbReference type="EMBL" id="JAD48166.1"/>
    </source>
</evidence>
<accession>A0A0A9AAS1</accession>
<dbReference type="EMBL" id="GBRH01249729">
    <property type="protein sequence ID" value="JAD48166.1"/>
    <property type="molecule type" value="Transcribed_RNA"/>
</dbReference>
<keyword evidence="1" id="KW-1133">Transmembrane helix</keyword>
<organism evidence="3">
    <name type="scientific">Arundo donax</name>
    <name type="common">Giant reed</name>
    <name type="synonym">Donax arundinaceus</name>
    <dbReference type="NCBI Taxonomy" id="35708"/>
    <lineage>
        <taxon>Eukaryota</taxon>
        <taxon>Viridiplantae</taxon>
        <taxon>Streptophyta</taxon>
        <taxon>Embryophyta</taxon>
        <taxon>Tracheophyta</taxon>
        <taxon>Spermatophyta</taxon>
        <taxon>Magnoliopsida</taxon>
        <taxon>Liliopsida</taxon>
        <taxon>Poales</taxon>
        <taxon>Poaceae</taxon>
        <taxon>PACMAD clade</taxon>
        <taxon>Arundinoideae</taxon>
        <taxon>Arundineae</taxon>
        <taxon>Arundo</taxon>
    </lineage>
</organism>
<dbReference type="AlphaFoldDB" id="A0A0A9AAS1"/>
<dbReference type="InterPro" id="IPR056594">
    <property type="entry name" value="AT5G49610-like_b-prop"/>
</dbReference>
<feature type="domain" description="F-box protein AT5G49610-like beta-propeller" evidence="2">
    <location>
        <begin position="5"/>
        <end position="129"/>
    </location>
</feature>
<reference evidence="3" key="2">
    <citation type="journal article" date="2015" name="Data Brief">
        <title>Shoot transcriptome of the giant reed, Arundo donax.</title>
        <authorList>
            <person name="Barrero R.A."/>
            <person name="Guerrero F.D."/>
            <person name="Moolhuijzen P."/>
            <person name="Goolsby J.A."/>
            <person name="Tidwell J."/>
            <person name="Bellgard S.E."/>
            <person name="Bellgard M.I."/>
        </authorList>
    </citation>
    <scope>NUCLEOTIDE SEQUENCE</scope>
    <source>
        <tissue evidence="3">Shoot tissue taken approximately 20 cm above the soil surface</tissue>
    </source>
</reference>
<evidence type="ECO:0000259" key="2">
    <source>
        <dbReference type="Pfam" id="PF23635"/>
    </source>
</evidence>